<dbReference type="AlphaFoldDB" id="A0A1H8R809"/>
<gene>
    <name evidence="1" type="ORF">SAMN05216333_11381</name>
</gene>
<accession>A0A1H8R809</accession>
<sequence>MCLWVDLIGEQFNHAVAAKFIRRQADVVDHQQTDFRTRRAFVAIGRSDKFGGIQQTGSINAHDRMNR</sequence>
<dbReference type="STRING" id="42354.SAMN05216333_11381"/>
<keyword evidence="2" id="KW-1185">Reference proteome</keyword>
<reference evidence="2" key="1">
    <citation type="submission" date="2016-10" db="EMBL/GenBank/DDBJ databases">
        <authorList>
            <person name="Varghese N."/>
            <person name="Submissions S."/>
        </authorList>
    </citation>
    <scope>NUCLEOTIDE SEQUENCE [LARGE SCALE GENOMIC DNA]</scope>
    <source>
        <strain evidence="2">Nm76</strain>
    </source>
</reference>
<dbReference type="EMBL" id="FODO01000013">
    <property type="protein sequence ID" value="SEO62486.1"/>
    <property type="molecule type" value="Genomic_DNA"/>
</dbReference>
<dbReference type="Proteomes" id="UP000198814">
    <property type="component" value="Unassembled WGS sequence"/>
</dbReference>
<evidence type="ECO:0000313" key="2">
    <source>
        <dbReference type="Proteomes" id="UP000198814"/>
    </source>
</evidence>
<evidence type="ECO:0000313" key="1">
    <source>
        <dbReference type="EMBL" id="SEO62486.1"/>
    </source>
</evidence>
<name>A0A1H8R809_9PROT</name>
<proteinExistence type="predicted"/>
<protein>
    <submittedName>
        <fullName evidence="1">Uncharacterized protein</fullName>
    </submittedName>
</protein>
<organism evidence="1 2">
    <name type="scientific">Nitrosomonas oligotropha</name>
    <dbReference type="NCBI Taxonomy" id="42354"/>
    <lineage>
        <taxon>Bacteria</taxon>
        <taxon>Pseudomonadati</taxon>
        <taxon>Pseudomonadota</taxon>
        <taxon>Betaproteobacteria</taxon>
        <taxon>Nitrosomonadales</taxon>
        <taxon>Nitrosomonadaceae</taxon>
        <taxon>Nitrosomonas</taxon>
    </lineage>
</organism>